<dbReference type="InterPro" id="IPR000477">
    <property type="entry name" value="RT_dom"/>
</dbReference>
<dbReference type="Pfam" id="PF13655">
    <property type="entry name" value="RVT_N"/>
    <property type="match status" value="1"/>
</dbReference>
<dbReference type="NCBIfam" id="TIGR04416">
    <property type="entry name" value="group_II_RT_mat"/>
    <property type="match status" value="1"/>
</dbReference>
<dbReference type="InterPro" id="IPR013597">
    <property type="entry name" value="Mat_intron_G2"/>
</dbReference>
<gene>
    <name evidence="2" type="primary">ltrA</name>
    <name evidence="2" type="ORF">DK846_17335</name>
</gene>
<reference evidence="2 3" key="1">
    <citation type="submission" date="2018-05" db="EMBL/GenBank/DDBJ databases">
        <title>Draft genome of Methanospirillum lacunae Ki8-1.</title>
        <authorList>
            <person name="Dueholm M.S."/>
            <person name="Nielsen P.H."/>
            <person name="Bakmann L.F."/>
            <person name="Otzen D.E."/>
        </authorList>
    </citation>
    <scope>NUCLEOTIDE SEQUENCE [LARGE SCALE GENOMIC DNA]</scope>
    <source>
        <strain evidence="2 3">Ki8-1</strain>
    </source>
</reference>
<evidence type="ECO:0000313" key="2">
    <source>
        <dbReference type="EMBL" id="PWR69612.1"/>
    </source>
</evidence>
<keyword evidence="2" id="KW-0808">Transferase</keyword>
<keyword evidence="2" id="KW-0548">Nucleotidyltransferase</keyword>
<dbReference type="PROSITE" id="PS50878">
    <property type="entry name" value="RT_POL"/>
    <property type="match status" value="1"/>
</dbReference>
<dbReference type="GO" id="GO:0003964">
    <property type="term" value="F:RNA-directed DNA polymerase activity"/>
    <property type="evidence" value="ECO:0007669"/>
    <property type="project" value="UniProtKB-KW"/>
</dbReference>
<dbReference type="EMBL" id="QGMY01000025">
    <property type="protein sequence ID" value="PWR69612.1"/>
    <property type="molecule type" value="Genomic_DNA"/>
</dbReference>
<dbReference type="PANTHER" id="PTHR34047">
    <property type="entry name" value="NUCLEAR INTRON MATURASE 1, MITOCHONDRIAL-RELATED"/>
    <property type="match status" value="1"/>
</dbReference>
<comment type="caution">
    <text evidence="2">The sequence shown here is derived from an EMBL/GenBank/DDBJ whole genome shotgun (WGS) entry which is preliminary data.</text>
</comment>
<dbReference type="InterPro" id="IPR051083">
    <property type="entry name" value="GrpII_Intron_Splice-Mob/Def"/>
</dbReference>
<organism evidence="2 3">
    <name type="scientific">Methanospirillum lacunae</name>
    <dbReference type="NCBI Taxonomy" id="668570"/>
    <lineage>
        <taxon>Archaea</taxon>
        <taxon>Methanobacteriati</taxon>
        <taxon>Methanobacteriota</taxon>
        <taxon>Stenosarchaea group</taxon>
        <taxon>Methanomicrobia</taxon>
        <taxon>Methanomicrobiales</taxon>
        <taxon>Methanospirillaceae</taxon>
        <taxon>Methanospirillum</taxon>
    </lineage>
</organism>
<dbReference type="Pfam" id="PF00078">
    <property type="entry name" value="RVT_1"/>
    <property type="match status" value="1"/>
</dbReference>
<name>A0A2V2MNE1_9EURY</name>
<dbReference type="AlphaFoldDB" id="A0A2V2MNE1"/>
<sequence>MNVLHSTTPKSERRTDLNLTQQWNSIDWKIVRATVNRLQTRIAKAVFEGKYGLAKRIQYLLTHSYSAKLLTVRIVTQNRGKRTPGIDGELWTSSKDKMLAALSLSDKQYQAQPLKRIYIPKPGKDTKRPLSIPTMYDRAMQALYGLALQPVAETLADSRSFGFRLFRSAQDASQYLFVCLRHKAGAEWILEGDIKGCFDNISHQWLKDNVLIDSSILNQFLKSGYLYEQTLFPTDQGTPQGGIISPILANLALDGMENIIMQRYLKMKVHFVRYADDFVITAPTMEIAEELKVLISSFLSERGLVLSESKTKITHINDGFDFLGYNIRKYKGVLLMKPSKESVKKITRKIGLVLLRAAAWNQEQVIQILNPIIKGWTNYHRHIASKDTFNRMDYIVWNQLWKWAKRRHSDKGYKWIAQRYWSKVGNRNWIFCTDNQRLRMFSETPIRRHFMIKLEMNPYLDHEYFIGRVDGMKRRTPDVQVKLTYFPICRPKFGL</sequence>
<protein>
    <submittedName>
        <fullName evidence="2">Group II intron reverse transcriptase/maturase</fullName>
    </submittedName>
</protein>
<evidence type="ECO:0000313" key="3">
    <source>
        <dbReference type="Proteomes" id="UP000245657"/>
    </source>
</evidence>
<dbReference type="RefSeq" id="WP_109970266.1">
    <property type="nucleotide sequence ID" value="NZ_CP176093.1"/>
</dbReference>
<keyword evidence="3" id="KW-1185">Reference proteome</keyword>
<dbReference type="PANTHER" id="PTHR34047:SF8">
    <property type="entry name" value="PROTEIN YKFC"/>
    <property type="match status" value="1"/>
</dbReference>
<evidence type="ECO:0000259" key="1">
    <source>
        <dbReference type="PROSITE" id="PS50878"/>
    </source>
</evidence>
<dbReference type="InterPro" id="IPR025960">
    <property type="entry name" value="RVT_N"/>
</dbReference>
<dbReference type="OrthoDB" id="115799at2157"/>
<dbReference type="Pfam" id="PF08388">
    <property type="entry name" value="GIIM"/>
    <property type="match status" value="1"/>
</dbReference>
<keyword evidence="2" id="KW-0695">RNA-directed DNA polymerase</keyword>
<accession>A0A2V2MNE1</accession>
<dbReference type="CDD" id="cd01651">
    <property type="entry name" value="RT_G2_intron"/>
    <property type="match status" value="1"/>
</dbReference>
<dbReference type="InterPro" id="IPR030931">
    <property type="entry name" value="Group_II_RT_mat"/>
</dbReference>
<dbReference type="SUPFAM" id="SSF56672">
    <property type="entry name" value="DNA/RNA polymerases"/>
    <property type="match status" value="1"/>
</dbReference>
<proteinExistence type="predicted"/>
<dbReference type="Proteomes" id="UP000245657">
    <property type="component" value="Unassembled WGS sequence"/>
</dbReference>
<feature type="domain" description="Reverse transcriptase" evidence="1">
    <location>
        <begin position="100"/>
        <end position="327"/>
    </location>
</feature>
<dbReference type="InterPro" id="IPR043502">
    <property type="entry name" value="DNA/RNA_pol_sf"/>
</dbReference>
<dbReference type="GeneID" id="97548953"/>